<gene>
    <name evidence="1" type="ORF">LSAA_8275</name>
</gene>
<protein>
    <submittedName>
        <fullName evidence="1">(salmon louse) hypothetical protein</fullName>
    </submittedName>
</protein>
<proteinExistence type="predicted"/>
<evidence type="ECO:0000313" key="1">
    <source>
        <dbReference type="EMBL" id="CAF2919594.1"/>
    </source>
</evidence>
<evidence type="ECO:0000313" key="2">
    <source>
        <dbReference type="Proteomes" id="UP000675881"/>
    </source>
</evidence>
<keyword evidence="2" id="KW-1185">Reference proteome</keyword>
<reference evidence="1" key="1">
    <citation type="submission" date="2021-02" db="EMBL/GenBank/DDBJ databases">
        <authorList>
            <person name="Bekaert M."/>
        </authorList>
    </citation>
    <scope>NUCLEOTIDE SEQUENCE</scope>
    <source>
        <strain evidence="1">IoA-00</strain>
    </source>
</reference>
<dbReference type="Proteomes" id="UP000675881">
    <property type="component" value="Chromosome 4"/>
</dbReference>
<accession>A0A7R8CWC6</accession>
<sequence length="138" mass="15962">MFLGVPGHIIYCVKVWMCKGKILDADKVKEIVEANTLKSLRSDAKDIGDTRSTLQDTNFWAHTFKMQTPWSMHFTACRIHHPNVDALKNSVNKNWSNIYEKYIKKYYLASRKRLKATIAVVGRYIELKVVLCVNLTNI</sequence>
<dbReference type="AlphaFoldDB" id="A0A7R8CWC6"/>
<dbReference type="EMBL" id="HG994583">
    <property type="protein sequence ID" value="CAF2919594.1"/>
    <property type="molecule type" value="Genomic_DNA"/>
</dbReference>
<name>A0A7R8CWC6_LEPSM</name>
<organism evidence="1 2">
    <name type="scientific">Lepeophtheirus salmonis</name>
    <name type="common">Salmon louse</name>
    <name type="synonym">Caligus salmonis</name>
    <dbReference type="NCBI Taxonomy" id="72036"/>
    <lineage>
        <taxon>Eukaryota</taxon>
        <taxon>Metazoa</taxon>
        <taxon>Ecdysozoa</taxon>
        <taxon>Arthropoda</taxon>
        <taxon>Crustacea</taxon>
        <taxon>Multicrustacea</taxon>
        <taxon>Hexanauplia</taxon>
        <taxon>Copepoda</taxon>
        <taxon>Siphonostomatoida</taxon>
        <taxon>Caligidae</taxon>
        <taxon>Lepeophtheirus</taxon>
    </lineage>
</organism>